<evidence type="ECO:0000313" key="2">
    <source>
        <dbReference type="EMBL" id="KAL0474462.1"/>
    </source>
</evidence>
<evidence type="ECO:0000313" key="3">
    <source>
        <dbReference type="Proteomes" id="UP001451303"/>
    </source>
</evidence>
<keyword evidence="3" id="KW-1185">Reference proteome</keyword>
<proteinExistence type="predicted"/>
<dbReference type="Proteomes" id="UP001451303">
    <property type="component" value="Unassembled WGS sequence"/>
</dbReference>
<gene>
    <name evidence="2" type="ORF">QR685DRAFT_593247</name>
</gene>
<name>A0ABR3DQ23_NEUIN</name>
<evidence type="ECO:0000256" key="1">
    <source>
        <dbReference type="SAM" id="MobiDB-lite"/>
    </source>
</evidence>
<organism evidence="2 3">
    <name type="scientific">Neurospora intermedia</name>
    <dbReference type="NCBI Taxonomy" id="5142"/>
    <lineage>
        <taxon>Eukaryota</taxon>
        <taxon>Fungi</taxon>
        <taxon>Dikarya</taxon>
        <taxon>Ascomycota</taxon>
        <taxon>Pezizomycotina</taxon>
        <taxon>Sordariomycetes</taxon>
        <taxon>Sordariomycetidae</taxon>
        <taxon>Sordariales</taxon>
        <taxon>Sordariaceae</taxon>
        <taxon>Neurospora</taxon>
    </lineage>
</organism>
<protein>
    <recommendedName>
        <fullName evidence="4">Questionable protein</fullName>
    </recommendedName>
</protein>
<reference evidence="2 3" key="1">
    <citation type="submission" date="2023-09" db="EMBL/GenBank/DDBJ databases">
        <title>Multi-omics analysis of a traditional fermented food reveals byproduct-associated fungal strains for waste-to-food upcycling.</title>
        <authorList>
            <consortium name="Lawrence Berkeley National Laboratory"/>
            <person name="Rekdal V.M."/>
            <person name="Villalobos-Escobedo J.M."/>
            <person name="Rodriguez-Valeron N."/>
            <person name="Garcia M.O."/>
            <person name="Vasquez D.P."/>
            <person name="Damayanti I."/>
            <person name="Sorensen P.M."/>
            <person name="Baidoo E.E."/>
            <person name="De Carvalho A.C."/>
            <person name="Riley R."/>
            <person name="Lipzen A."/>
            <person name="He G."/>
            <person name="Yan M."/>
            <person name="Haridas S."/>
            <person name="Daum C."/>
            <person name="Yoshinaga Y."/>
            <person name="Ng V."/>
            <person name="Grigoriev I.V."/>
            <person name="Munk R."/>
            <person name="Nuraida L."/>
            <person name="Wijaya C.H."/>
            <person name="Morales P.-C."/>
            <person name="Keasling J.D."/>
        </authorList>
    </citation>
    <scope>NUCLEOTIDE SEQUENCE [LARGE SCALE GENOMIC DNA]</scope>
    <source>
        <strain evidence="2 3">FGSC 2613</strain>
    </source>
</reference>
<feature type="region of interest" description="Disordered" evidence="1">
    <location>
        <begin position="52"/>
        <end position="76"/>
    </location>
</feature>
<sequence length="106" mass="11890">MELSSSGPKYRDAEWAWPPTRGVACENLPTSCLLLFASSVIWGAARRSFPRKKTKIDATETPGTHDGSWGKSPPNIFHHTHRVRRVDVRVSVDTKLGFRCYLGSFT</sequence>
<accession>A0ABR3DQ23</accession>
<evidence type="ECO:0008006" key="4">
    <source>
        <dbReference type="Google" id="ProtNLM"/>
    </source>
</evidence>
<dbReference type="EMBL" id="JAVLET010000001">
    <property type="protein sequence ID" value="KAL0474462.1"/>
    <property type="molecule type" value="Genomic_DNA"/>
</dbReference>
<comment type="caution">
    <text evidence="2">The sequence shown here is derived from an EMBL/GenBank/DDBJ whole genome shotgun (WGS) entry which is preliminary data.</text>
</comment>